<dbReference type="AlphaFoldDB" id="A0A0F9Q0K6"/>
<evidence type="ECO:0000313" key="1">
    <source>
        <dbReference type="EMBL" id="KKM98972.1"/>
    </source>
</evidence>
<comment type="caution">
    <text evidence="1">The sequence shown here is derived from an EMBL/GenBank/DDBJ whole genome shotgun (WGS) entry which is preliminary data.</text>
</comment>
<sequence>MLMVQDNNNFDAMVDSEFSFEPITRVWFGIAPKVPKKIREDLVAVKKYLLDFRNKSTIELVFTGSVTVHRWRPLLDEKTGKRFLPMELTDLEEYCYSKDLDTVIRLTRIPGKISFGFTHQLAPNIEVPGEARLILNLQFEMLHGKLRDLGHTVGACYTKRIKALMQGYPISSGRATFYQVDDAAIPVTTDKGETLGYIAHSIMNPLQQLGTVVKKTSPPNLPKFDKSTEDFLMGRIL</sequence>
<gene>
    <name evidence="1" type="ORF">LCGC14_1152590</name>
</gene>
<dbReference type="EMBL" id="LAZR01005555">
    <property type="protein sequence ID" value="KKM98972.1"/>
    <property type="molecule type" value="Genomic_DNA"/>
</dbReference>
<reference evidence="1" key="1">
    <citation type="journal article" date="2015" name="Nature">
        <title>Complex archaea that bridge the gap between prokaryotes and eukaryotes.</title>
        <authorList>
            <person name="Spang A."/>
            <person name="Saw J.H."/>
            <person name="Jorgensen S.L."/>
            <person name="Zaremba-Niedzwiedzka K."/>
            <person name="Martijn J."/>
            <person name="Lind A.E."/>
            <person name="van Eijk R."/>
            <person name="Schleper C."/>
            <person name="Guy L."/>
            <person name="Ettema T.J."/>
        </authorList>
    </citation>
    <scope>NUCLEOTIDE SEQUENCE</scope>
</reference>
<organism evidence="1">
    <name type="scientific">marine sediment metagenome</name>
    <dbReference type="NCBI Taxonomy" id="412755"/>
    <lineage>
        <taxon>unclassified sequences</taxon>
        <taxon>metagenomes</taxon>
        <taxon>ecological metagenomes</taxon>
    </lineage>
</organism>
<proteinExistence type="predicted"/>
<name>A0A0F9Q0K6_9ZZZZ</name>
<accession>A0A0F9Q0K6</accession>
<protein>
    <submittedName>
        <fullName evidence="1">Uncharacterized protein</fullName>
    </submittedName>
</protein>